<protein>
    <recommendedName>
        <fullName evidence="2">Chromo domain-containing protein</fullName>
    </recommendedName>
</protein>
<dbReference type="AlphaFoldDB" id="A0A9P1IN27"/>
<evidence type="ECO:0000259" key="2">
    <source>
        <dbReference type="PROSITE" id="PS50013"/>
    </source>
</evidence>
<feature type="compositionally biased region" description="Low complexity" evidence="1">
    <location>
        <begin position="193"/>
        <end position="205"/>
    </location>
</feature>
<keyword evidence="4" id="KW-1185">Reference proteome</keyword>
<feature type="compositionally biased region" description="Basic and acidic residues" evidence="1">
    <location>
        <begin position="157"/>
        <end position="170"/>
    </location>
</feature>
<dbReference type="InterPro" id="IPR023780">
    <property type="entry name" value="Chromo_domain"/>
</dbReference>
<name>A0A9P1IN27_9PELO</name>
<proteinExistence type="predicted"/>
<reference evidence="3" key="1">
    <citation type="submission" date="2022-11" db="EMBL/GenBank/DDBJ databases">
        <authorList>
            <person name="Kikuchi T."/>
        </authorList>
    </citation>
    <scope>NUCLEOTIDE SEQUENCE</scope>
    <source>
        <strain evidence="3">PS1010</strain>
    </source>
</reference>
<dbReference type="OrthoDB" id="5809065at2759"/>
<dbReference type="Pfam" id="PF00385">
    <property type="entry name" value="Chromo"/>
    <property type="match status" value="1"/>
</dbReference>
<accession>A0A9P1IN27</accession>
<comment type="caution">
    <text evidence="3">The sequence shown here is derived from an EMBL/GenBank/DDBJ whole genome shotgun (WGS) entry which is preliminary data.</text>
</comment>
<dbReference type="EMBL" id="CANHGI010000004">
    <property type="protein sequence ID" value="CAI5448041.1"/>
    <property type="molecule type" value="Genomic_DNA"/>
</dbReference>
<organism evidence="3 4">
    <name type="scientific">Caenorhabditis angaria</name>
    <dbReference type="NCBI Taxonomy" id="860376"/>
    <lineage>
        <taxon>Eukaryota</taxon>
        <taxon>Metazoa</taxon>
        <taxon>Ecdysozoa</taxon>
        <taxon>Nematoda</taxon>
        <taxon>Chromadorea</taxon>
        <taxon>Rhabditida</taxon>
        <taxon>Rhabditina</taxon>
        <taxon>Rhabditomorpha</taxon>
        <taxon>Rhabditoidea</taxon>
        <taxon>Rhabditidae</taxon>
        <taxon>Peloderinae</taxon>
        <taxon>Caenorhabditis</taxon>
    </lineage>
</organism>
<feature type="domain" description="Chromo" evidence="2">
    <location>
        <begin position="12"/>
        <end position="93"/>
    </location>
</feature>
<dbReference type="InterPro" id="IPR016197">
    <property type="entry name" value="Chromo-like_dom_sf"/>
</dbReference>
<evidence type="ECO:0000313" key="3">
    <source>
        <dbReference type="EMBL" id="CAI5448041.1"/>
    </source>
</evidence>
<dbReference type="PROSITE" id="PS50013">
    <property type="entry name" value="CHROMO_2"/>
    <property type="match status" value="1"/>
</dbReference>
<feature type="region of interest" description="Disordered" evidence="1">
    <location>
        <begin position="157"/>
        <end position="207"/>
    </location>
</feature>
<dbReference type="CDD" id="cd00024">
    <property type="entry name" value="CD_CSD"/>
    <property type="match status" value="1"/>
</dbReference>
<dbReference type="InterPro" id="IPR000953">
    <property type="entry name" value="Chromo/chromo_shadow_dom"/>
</dbReference>
<sequence length="833" mass="96021">MSSDDEAEEGRYIVESIIAHDTFDNLVKRAARGELVFAPDTLGEKTHSKYGFLVHWKGYNIFERTWEPESNLLKNDQLKKYKDNIGMTHTEGVDVKYHKSYDLEIVLKVDINNVDLTAKNKAKSDELKEKEKNIADRRTPVIEIIDSVPDLESTFEKEKKKSGKLDRLELSEDSDDSQVPPENSKKNQRRILGSSSDSDGSSGSSPRESIYAIDKELEDNQKQQLELELAYKKLQEEDNEIVLSSDDEEEIDVVSCCSAEERAPRQPIRGISGFTQYSASLRLSKGRRAKSLEMLNERFTKNTELEIMNRTHFMIDDCCGENEPRAKRKIVDELDQSYEKKLIKDNKEAVRKFLRNVISNLNDTFLKNIDYLVKRYTKDHFEEACGVLQQIVEHDSHLAFTIIQALILCCKRVSTFKARKFWLHRVNKLGKSRHLEFMQSDLDYIPGIGTLPESCSDDHSKCTWLGTFLAILPIDLRFADTTGIEVLPGDDLSSNLKQEVNNGPFRDDMFLSCMELGADCQKLKFLQFGYPLGVSETVYLKYNADHVHFVFCQGTSLKRVQQFIQCGFDVNPIAYESQSLEILNLNEWIRYFWNEVQERTEENNIDPVMKKYYEELPKMIQNISERIDRMTLVEHDRHFLFSDSEINSIIPITSQHILHCSSQQNIESNDGENQVNTCVFSEQGCFHSNGLSDDKDSLYGEELKCAEELDRLREEVRNGRGRFVLTVYRVNIDVKMEDENCGTVLLPHIEFEKDDKGFKIRTTRIVPRYPDDPKDNPITMSELHASPGQRIYTFDDHEAQLTKLKPGLAHIELDGQFDTGMSFIVQILFIGHD</sequence>
<dbReference type="SMART" id="SM00298">
    <property type="entry name" value="CHROMO"/>
    <property type="match status" value="1"/>
</dbReference>
<evidence type="ECO:0000313" key="4">
    <source>
        <dbReference type="Proteomes" id="UP001152747"/>
    </source>
</evidence>
<dbReference type="Proteomes" id="UP001152747">
    <property type="component" value="Unassembled WGS sequence"/>
</dbReference>
<gene>
    <name evidence="3" type="ORF">CAMP_LOCUS10678</name>
</gene>
<dbReference type="Gene3D" id="2.40.50.40">
    <property type="match status" value="1"/>
</dbReference>
<dbReference type="SUPFAM" id="SSF54160">
    <property type="entry name" value="Chromo domain-like"/>
    <property type="match status" value="1"/>
</dbReference>
<evidence type="ECO:0000256" key="1">
    <source>
        <dbReference type="SAM" id="MobiDB-lite"/>
    </source>
</evidence>